<gene>
    <name evidence="1" type="ORF">SAMN06295900_11274</name>
</gene>
<evidence type="ECO:0000313" key="1">
    <source>
        <dbReference type="EMBL" id="SMF60062.1"/>
    </source>
</evidence>
<sequence>MNTRPFPFPVPLTGGGHVAVPSVAQARGSHWRGVLRMALRRWNALVAAGRP</sequence>
<name>A0A1X7FWM9_TRICW</name>
<reference evidence="2" key="1">
    <citation type="submission" date="2017-04" db="EMBL/GenBank/DDBJ databases">
        <authorList>
            <person name="Varghese N."/>
            <person name="Submissions S."/>
        </authorList>
    </citation>
    <scope>NUCLEOTIDE SEQUENCE [LARGE SCALE GENOMIC DNA]</scope>
    <source>
        <strain evidence="2">Ballard 720</strain>
    </source>
</reference>
<proteinExistence type="predicted"/>
<organism evidence="1 2">
    <name type="scientific">Trinickia caryophylli</name>
    <name type="common">Paraburkholderia caryophylli</name>
    <dbReference type="NCBI Taxonomy" id="28094"/>
    <lineage>
        <taxon>Bacteria</taxon>
        <taxon>Pseudomonadati</taxon>
        <taxon>Pseudomonadota</taxon>
        <taxon>Betaproteobacteria</taxon>
        <taxon>Burkholderiales</taxon>
        <taxon>Burkholderiaceae</taxon>
        <taxon>Trinickia</taxon>
    </lineage>
</organism>
<dbReference type="Proteomes" id="UP000192911">
    <property type="component" value="Unassembled WGS sequence"/>
</dbReference>
<evidence type="ECO:0000313" key="2">
    <source>
        <dbReference type="Proteomes" id="UP000192911"/>
    </source>
</evidence>
<protein>
    <submittedName>
        <fullName evidence="1">Uncharacterized protein</fullName>
    </submittedName>
</protein>
<accession>A0A1X7FWM9</accession>
<keyword evidence="2" id="KW-1185">Reference proteome</keyword>
<dbReference type="AlphaFoldDB" id="A0A1X7FWM9"/>
<dbReference type="EMBL" id="FXAH01000012">
    <property type="protein sequence ID" value="SMF60062.1"/>
    <property type="molecule type" value="Genomic_DNA"/>
</dbReference>